<feature type="compositionally biased region" description="Polar residues" evidence="1">
    <location>
        <begin position="442"/>
        <end position="465"/>
    </location>
</feature>
<evidence type="ECO:0000256" key="2">
    <source>
        <dbReference type="SAM" id="Phobius"/>
    </source>
</evidence>
<dbReference type="EMBL" id="NAJO01000007">
    <property type="protein sequence ID" value="OQO11267.1"/>
    <property type="molecule type" value="Genomic_DNA"/>
</dbReference>
<feature type="region of interest" description="Disordered" evidence="1">
    <location>
        <begin position="289"/>
        <end position="719"/>
    </location>
</feature>
<dbReference type="InParanoid" id="A0A1V8TIR0"/>
<evidence type="ECO:0000256" key="1">
    <source>
        <dbReference type="SAM" id="MobiDB-lite"/>
    </source>
</evidence>
<protein>
    <recommendedName>
        <fullName evidence="5">Vacuolar membrane protein</fullName>
    </recommendedName>
</protein>
<dbReference type="InterPro" id="IPR031606">
    <property type="entry name" value="Kch1/2"/>
</dbReference>
<name>A0A1V8TIR0_9PEZI</name>
<feature type="compositionally biased region" description="Low complexity" evidence="1">
    <location>
        <begin position="572"/>
        <end position="595"/>
    </location>
</feature>
<dbReference type="GO" id="GO:0015079">
    <property type="term" value="F:potassium ion transmembrane transporter activity"/>
    <property type="evidence" value="ECO:0007669"/>
    <property type="project" value="InterPro"/>
</dbReference>
<dbReference type="Pfam" id="PF16944">
    <property type="entry name" value="KCH"/>
    <property type="match status" value="1"/>
</dbReference>
<dbReference type="GO" id="GO:0005886">
    <property type="term" value="C:plasma membrane"/>
    <property type="evidence" value="ECO:0007669"/>
    <property type="project" value="InterPro"/>
</dbReference>
<comment type="caution">
    <text evidence="3">The sequence shown here is derived from an EMBL/GenBank/DDBJ whole genome shotgun (WGS) entry which is preliminary data.</text>
</comment>
<keyword evidence="2" id="KW-0472">Membrane</keyword>
<feature type="compositionally biased region" description="Polar residues" evidence="1">
    <location>
        <begin position="511"/>
        <end position="540"/>
    </location>
</feature>
<keyword evidence="2" id="KW-0812">Transmembrane</keyword>
<sequence length="719" mass="79865">MGCGGDREKGPTEQSQKWDYITLSDFKSTSSWNTLAYMWLWLMALVSVAVYAADTFTAVNLLAFNHWTSKIEPVLDIKYSRWIFAGCIIFSWALAVVEWIRAIRVIRRGGVAESYMDPVAVSLQSMRPKGWRRFLVFSALTTSKKGTDYIAFFVYFEFKGAVRVILAEGPRQVINGMTLYAAAKSDLFGGAMKDHSSIESFWLNVQTMFDTSKVQAITMLTMLFTATIWVFSAICLIAAAIFYITFIWHYVPQSDGRLSIYCRRKIDKRLEKIVEVKVKAAIEEEDRLKRKAEHKADLKRQKTGELPPMAPKIVRQPTLPQLGDTPGTKGDDKLPEFGLARQNTSTTVSTLPPYDSRPPTRNEGGSLDRKPTLPDLGAQRPAPSRSGTQASGWSNASYASNAPLLSNAGYAGDVVDDMPSRPPTAFSRQDSNASYDRPMPSRNMTQSSMGTQRSYTPMSRMQTPAQDRPYSPMSQMNGQRQPVGPRMPVRTNTGMSYDPEPRSAHTPMSPHDNSYPHSVRQNTSDSFATAPSRQDSQASYQKRAPPMSRQQTSASQYSQNATYPRPTPPPQQHRQPSQPNFARPFSPAAPQSAPPMTHQNSYEMLPQPSRAATPASAGGFVAFNPSIRSQANTPVQQADPQRSVTVAGGPGSDGNYFGHVEPQVPQRSLTAPPTQQQQQRETIGYSDFLDGYGDDEPTPPPPQQVRRAGSGDERWHGRF</sequence>
<feature type="transmembrane region" description="Helical" evidence="2">
    <location>
        <begin position="36"/>
        <end position="59"/>
    </location>
</feature>
<reference evidence="4" key="1">
    <citation type="submission" date="2017-03" db="EMBL/GenBank/DDBJ databases">
        <title>Genomes of endolithic fungi from Antarctica.</title>
        <authorList>
            <person name="Coleine C."/>
            <person name="Masonjones S."/>
            <person name="Stajich J.E."/>
        </authorList>
    </citation>
    <scope>NUCLEOTIDE SEQUENCE [LARGE SCALE GENOMIC DNA]</scope>
    <source>
        <strain evidence="4">CCFEE 5527</strain>
    </source>
</reference>
<gene>
    <name evidence="3" type="ORF">B0A48_05523</name>
</gene>
<dbReference type="OrthoDB" id="436496at2759"/>
<feature type="compositionally biased region" description="Basic and acidic residues" evidence="1">
    <location>
        <begin position="709"/>
        <end position="719"/>
    </location>
</feature>
<feature type="compositionally biased region" description="Basic and acidic residues" evidence="1">
    <location>
        <begin position="289"/>
        <end position="303"/>
    </location>
</feature>
<evidence type="ECO:0008006" key="5">
    <source>
        <dbReference type="Google" id="ProtNLM"/>
    </source>
</evidence>
<evidence type="ECO:0000313" key="4">
    <source>
        <dbReference type="Proteomes" id="UP000192596"/>
    </source>
</evidence>
<feature type="compositionally biased region" description="Polar residues" evidence="1">
    <location>
        <begin position="665"/>
        <end position="681"/>
    </location>
</feature>
<dbReference type="PANTHER" id="PTHR36424">
    <property type="entry name" value="PHEROMONE-REGULATED MEMBRANE PROTEIN 6"/>
    <property type="match status" value="1"/>
</dbReference>
<proteinExistence type="predicted"/>
<feature type="compositionally biased region" description="Polar residues" evidence="1">
    <location>
        <begin position="385"/>
        <end position="404"/>
    </location>
</feature>
<feature type="compositionally biased region" description="Polar residues" evidence="1">
    <location>
        <begin position="341"/>
        <end position="350"/>
    </location>
</feature>
<dbReference type="AlphaFoldDB" id="A0A1V8TIR0"/>
<keyword evidence="4" id="KW-1185">Reference proteome</keyword>
<feature type="transmembrane region" description="Helical" evidence="2">
    <location>
        <begin position="79"/>
        <end position="100"/>
    </location>
</feature>
<dbReference type="PANTHER" id="PTHR36424:SF1">
    <property type="entry name" value="LOW AFFINITY K(+) TRANSPORTER 1-RELATED"/>
    <property type="match status" value="1"/>
</dbReference>
<evidence type="ECO:0000313" key="3">
    <source>
        <dbReference type="EMBL" id="OQO11267.1"/>
    </source>
</evidence>
<organism evidence="3 4">
    <name type="scientific">Cryoendolithus antarcticus</name>
    <dbReference type="NCBI Taxonomy" id="1507870"/>
    <lineage>
        <taxon>Eukaryota</taxon>
        <taxon>Fungi</taxon>
        <taxon>Dikarya</taxon>
        <taxon>Ascomycota</taxon>
        <taxon>Pezizomycotina</taxon>
        <taxon>Dothideomycetes</taxon>
        <taxon>Dothideomycetidae</taxon>
        <taxon>Cladosporiales</taxon>
        <taxon>Cladosporiaceae</taxon>
        <taxon>Cryoendolithus</taxon>
    </lineage>
</organism>
<feature type="compositionally biased region" description="Polar residues" evidence="1">
    <location>
        <begin position="626"/>
        <end position="644"/>
    </location>
</feature>
<dbReference type="STRING" id="1507870.A0A1V8TIR0"/>
<keyword evidence="2" id="KW-1133">Transmembrane helix</keyword>
<feature type="compositionally biased region" description="Polar residues" evidence="1">
    <location>
        <begin position="548"/>
        <end position="562"/>
    </location>
</feature>
<accession>A0A1V8TIR0</accession>
<feature type="transmembrane region" description="Helical" evidence="2">
    <location>
        <begin position="223"/>
        <end position="251"/>
    </location>
</feature>
<dbReference type="Proteomes" id="UP000192596">
    <property type="component" value="Unassembled WGS sequence"/>
</dbReference>